<organism evidence="2 3">
    <name type="scientific">Falsiroseomonas stagni DSM 19981</name>
    <dbReference type="NCBI Taxonomy" id="1123062"/>
    <lineage>
        <taxon>Bacteria</taxon>
        <taxon>Pseudomonadati</taxon>
        <taxon>Pseudomonadota</taxon>
        <taxon>Alphaproteobacteria</taxon>
        <taxon>Acetobacterales</taxon>
        <taxon>Roseomonadaceae</taxon>
        <taxon>Falsiroseomonas</taxon>
    </lineage>
</organism>
<evidence type="ECO:0000259" key="1">
    <source>
        <dbReference type="Pfam" id="PF01037"/>
    </source>
</evidence>
<feature type="domain" description="Transcription regulator AsnC/Lrp ligand binding" evidence="1">
    <location>
        <begin position="6"/>
        <end position="73"/>
    </location>
</feature>
<dbReference type="Proteomes" id="UP000199473">
    <property type="component" value="Unassembled WGS sequence"/>
</dbReference>
<sequence>MRAIFVMIKCEMGQAYRVAREMADSIPELSEMHSISGQYDLLGKFYLEADQDIGLFVVERVQSVAGVKDTYTLQTFNAFSGGKG</sequence>
<keyword evidence="3" id="KW-1185">Reference proteome</keyword>
<accession>A0A1I4ANJ1</accession>
<dbReference type="OrthoDB" id="9799041at2"/>
<dbReference type="Gene3D" id="3.30.70.920">
    <property type="match status" value="1"/>
</dbReference>
<protein>
    <submittedName>
        <fullName evidence="2">AsnC family protein</fullName>
    </submittedName>
</protein>
<reference evidence="2 3" key="1">
    <citation type="submission" date="2016-10" db="EMBL/GenBank/DDBJ databases">
        <authorList>
            <person name="de Groot N.N."/>
        </authorList>
    </citation>
    <scope>NUCLEOTIDE SEQUENCE [LARGE SCALE GENOMIC DNA]</scope>
    <source>
        <strain evidence="2 3">DSM 19981</strain>
    </source>
</reference>
<evidence type="ECO:0000313" key="2">
    <source>
        <dbReference type="EMBL" id="SFK58072.1"/>
    </source>
</evidence>
<gene>
    <name evidence="2" type="ORF">SAMN02745775_10425</name>
</gene>
<dbReference type="EMBL" id="FOSQ01000004">
    <property type="protein sequence ID" value="SFK58072.1"/>
    <property type="molecule type" value="Genomic_DNA"/>
</dbReference>
<dbReference type="RefSeq" id="WP_092959930.1">
    <property type="nucleotide sequence ID" value="NZ_FOSQ01000004.1"/>
</dbReference>
<dbReference type="AlphaFoldDB" id="A0A1I4ANJ1"/>
<evidence type="ECO:0000313" key="3">
    <source>
        <dbReference type="Proteomes" id="UP000199473"/>
    </source>
</evidence>
<dbReference type="STRING" id="1123062.SAMN02745775_10425"/>
<dbReference type="InterPro" id="IPR011008">
    <property type="entry name" value="Dimeric_a/b-barrel"/>
</dbReference>
<name>A0A1I4ANJ1_9PROT</name>
<dbReference type="Pfam" id="PF01037">
    <property type="entry name" value="AsnC_trans_reg"/>
    <property type="match status" value="1"/>
</dbReference>
<dbReference type="InterPro" id="IPR019887">
    <property type="entry name" value="Tscrpt_reg_AsnC/Lrp_C"/>
</dbReference>
<dbReference type="SUPFAM" id="SSF54909">
    <property type="entry name" value="Dimeric alpha+beta barrel"/>
    <property type="match status" value="1"/>
</dbReference>
<proteinExistence type="predicted"/>